<evidence type="ECO:0000259" key="2">
    <source>
        <dbReference type="Pfam" id="PF01728"/>
    </source>
</evidence>
<dbReference type="GO" id="GO:0003723">
    <property type="term" value="F:RNA binding"/>
    <property type="evidence" value="ECO:0007669"/>
    <property type="project" value="UniProtKB-KW"/>
</dbReference>
<accession>A0A061QMS6</accession>
<dbReference type="Pfam" id="PF01728">
    <property type="entry name" value="FtsJ"/>
    <property type="match status" value="1"/>
</dbReference>
<organism evidence="3">
    <name type="scientific">Tetraselmis sp. GSL018</name>
    <dbReference type="NCBI Taxonomy" id="582737"/>
    <lineage>
        <taxon>Eukaryota</taxon>
        <taxon>Viridiplantae</taxon>
        <taxon>Chlorophyta</taxon>
        <taxon>core chlorophytes</taxon>
        <taxon>Chlorodendrophyceae</taxon>
        <taxon>Chlorodendrales</taxon>
        <taxon>Chlorodendraceae</taxon>
        <taxon>Tetraselmis</taxon>
    </lineage>
</organism>
<reference evidence="3" key="1">
    <citation type="submission" date="2014-05" db="EMBL/GenBank/DDBJ databases">
        <title>The transcriptome of the halophilic microalga Tetraselmis sp. GSL018 isolated from the Great Salt Lake, Utah.</title>
        <authorList>
            <person name="Jinkerson R.E."/>
            <person name="D'Adamo S."/>
            <person name="Posewitz M.C."/>
        </authorList>
    </citation>
    <scope>NUCLEOTIDE SEQUENCE</scope>
    <source>
        <strain evidence="3">GSL018</strain>
    </source>
</reference>
<dbReference type="InterPro" id="IPR002877">
    <property type="entry name" value="RNA_MeTrfase_FtsJ_dom"/>
</dbReference>
<dbReference type="GO" id="GO:0008168">
    <property type="term" value="F:methyltransferase activity"/>
    <property type="evidence" value="ECO:0007669"/>
    <property type="project" value="UniProtKB-KW"/>
</dbReference>
<dbReference type="EMBL" id="GBEZ01027580">
    <property type="protein sequence ID" value="JAC59750.1"/>
    <property type="molecule type" value="Transcribed_RNA"/>
</dbReference>
<gene>
    <name evidence="3" type="primary">TLYA</name>
    <name evidence="3" type="ORF">TSPGSL018_30703</name>
</gene>
<dbReference type="AlphaFoldDB" id="A0A061QMS6"/>
<protein>
    <submittedName>
        <fullName evidence="3">23S rRNA (Cytidine1920-2'-O)/16S rRNA (Cytidine1409-2'-O)-methyltransferase</fullName>
    </submittedName>
</protein>
<name>A0A061QMS6_9CHLO</name>
<dbReference type="InterPro" id="IPR029063">
    <property type="entry name" value="SAM-dependent_MTases_sf"/>
</dbReference>
<proteinExistence type="predicted"/>
<evidence type="ECO:0000313" key="3">
    <source>
        <dbReference type="EMBL" id="JAC59750.1"/>
    </source>
</evidence>
<keyword evidence="1" id="KW-0694">RNA-binding</keyword>
<keyword evidence="3" id="KW-0808">Transferase</keyword>
<sequence length="131" mass="14215">MERCNLRHLRASDLPELVDLVTLDLSFISVLKVLPSVCDVLKPDAGELIILIKPQFEAGKEKVGTRGVIRDAFVREEVLREVVLGIKAAGFACSGTIESPIKGATSGNTEYLAHFRRVSHAESGIALLGME</sequence>
<keyword evidence="3" id="KW-0489">Methyltransferase</keyword>
<dbReference type="Gene3D" id="3.40.50.150">
    <property type="entry name" value="Vaccinia Virus protein VP39"/>
    <property type="match status" value="1"/>
</dbReference>
<feature type="domain" description="Ribosomal RNA methyltransferase FtsJ" evidence="2">
    <location>
        <begin position="1"/>
        <end position="116"/>
    </location>
</feature>
<dbReference type="InterPro" id="IPR047048">
    <property type="entry name" value="TlyA"/>
</dbReference>
<evidence type="ECO:0000256" key="1">
    <source>
        <dbReference type="ARBA" id="ARBA00022884"/>
    </source>
</evidence>
<dbReference type="PANTHER" id="PTHR32319:SF0">
    <property type="entry name" value="BACTERIAL HEMOLYSIN-LIKE PROTEIN"/>
    <property type="match status" value="1"/>
</dbReference>
<dbReference type="GO" id="GO:0032259">
    <property type="term" value="P:methylation"/>
    <property type="evidence" value="ECO:0007669"/>
    <property type="project" value="UniProtKB-KW"/>
</dbReference>
<dbReference type="PANTHER" id="PTHR32319">
    <property type="entry name" value="BACTERIAL HEMOLYSIN-LIKE PROTEIN"/>
    <property type="match status" value="1"/>
</dbReference>